<dbReference type="STRING" id="937334.SAMN05444406_11721"/>
<dbReference type="OrthoDB" id="2374476at2"/>
<dbReference type="EMBL" id="FOXR01000017">
    <property type="protein sequence ID" value="SFQ19578.1"/>
    <property type="molecule type" value="Genomic_DNA"/>
</dbReference>
<accession>A0A1I5WJ32</accession>
<evidence type="ECO:0000313" key="1">
    <source>
        <dbReference type="EMBL" id="SFQ19578.1"/>
    </source>
</evidence>
<gene>
    <name evidence="1" type="ORF">SAMN05444406_11721</name>
</gene>
<dbReference type="AlphaFoldDB" id="A0A1I5WJ32"/>
<evidence type="ECO:0008006" key="3">
    <source>
        <dbReference type="Google" id="ProtNLM"/>
    </source>
</evidence>
<proteinExistence type="predicted"/>
<reference evidence="1 2" key="1">
    <citation type="submission" date="2016-10" db="EMBL/GenBank/DDBJ databases">
        <authorList>
            <person name="de Groot N.N."/>
        </authorList>
    </citation>
    <scope>NUCLEOTIDE SEQUENCE [LARGE SCALE GENOMIC DNA]</scope>
    <source>
        <strain evidence="1 2">DSM 20678</strain>
    </source>
</reference>
<dbReference type="RefSeq" id="WP_092282407.1">
    <property type="nucleotide sequence ID" value="NZ_FOXR01000017.1"/>
</dbReference>
<organism evidence="1 2">
    <name type="scientific">Caldicoprobacter faecalis</name>
    <dbReference type="NCBI Taxonomy" id="937334"/>
    <lineage>
        <taxon>Bacteria</taxon>
        <taxon>Bacillati</taxon>
        <taxon>Bacillota</taxon>
        <taxon>Clostridia</taxon>
        <taxon>Caldicoprobacterales</taxon>
        <taxon>Caldicoprobacteraceae</taxon>
        <taxon>Caldicoprobacter</taxon>
    </lineage>
</organism>
<dbReference type="Proteomes" id="UP000198577">
    <property type="component" value="Unassembled WGS sequence"/>
</dbReference>
<sequence length="201" mass="23118">MRKRENYLEEGISAVLPVYTEGVGDTTVLITQKGEKRVIYKKMKAVLKGIASSLSYDLVELRKKYGEIIGQKVKIPIPLQHDLILMPVVVRQPLVQGDETYGYINYRCIDQIIREGKYCRVILKNGIEIQLLQSYSTTQKNILNAQLVEKHFLENNYKGIEKISSLQELNQELHCPATRGDIVVLYEHIKKLIEMLESNLK</sequence>
<protein>
    <recommendedName>
        <fullName evidence="3">ComK protein</fullName>
    </recommendedName>
</protein>
<name>A0A1I5WJ32_9FIRM</name>
<evidence type="ECO:0000313" key="2">
    <source>
        <dbReference type="Proteomes" id="UP000198577"/>
    </source>
</evidence>
<keyword evidence="2" id="KW-1185">Reference proteome</keyword>